<feature type="region of interest" description="Disordered" evidence="1">
    <location>
        <begin position="132"/>
        <end position="160"/>
    </location>
</feature>
<feature type="compositionally biased region" description="Low complexity" evidence="1">
    <location>
        <begin position="24"/>
        <end position="41"/>
    </location>
</feature>
<feature type="compositionally biased region" description="Polar residues" evidence="1">
    <location>
        <begin position="42"/>
        <end position="56"/>
    </location>
</feature>
<feature type="compositionally biased region" description="Basic and acidic residues" evidence="1">
    <location>
        <begin position="138"/>
        <end position="147"/>
    </location>
</feature>
<feature type="region of interest" description="Disordered" evidence="1">
    <location>
        <begin position="1"/>
        <end position="76"/>
    </location>
</feature>
<protein>
    <recommendedName>
        <fullName evidence="4">UBA domain-containing protein</fullName>
    </recommendedName>
</protein>
<feature type="compositionally biased region" description="Low complexity" evidence="1">
    <location>
        <begin position="57"/>
        <end position="71"/>
    </location>
</feature>
<dbReference type="AlphaFoldDB" id="A0AAN8I4M9"/>
<keyword evidence="3" id="KW-1185">Reference proteome</keyword>
<gene>
    <name evidence="2" type="ORF">OHC33_004860</name>
</gene>
<sequence length="160" mass="17463">MSKQVPNSSDQDSGLEPGKTTHPNAASTTATSSANTTTSTTFEQPPQHSHLDQGSDSPSTQTPTQQSSTTTAIIHPPAASAFTIIQLRQRLGFPDASDHKLIRVLEMARNDLERAVDIYYLWARMGAPPLDTEEEAVEMDRKDKEETDAGPWNSPSWNQG</sequence>
<evidence type="ECO:0008006" key="4">
    <source>
        <dbReference type="Google" id="ProtNLM"/>
    </source>
</evidence>
<reference evidence="2 3" key="1">
    <citation type="submission" date="2022-12" db="EMBL/GenBank/DDBJ databases">
        <title>Genomic features and morphological characterization of a novel Knufia sp. strain isolated from spacecraft assembly facility.</title>
        <authorList>
            <person name="Teixeira M."/>
            <person name="Chander A.M."/>
            <person name="Stajich J.E."/>
            <person name="Venkateswaran K."/>
        </authorList>
    </citation>
    <scope>NUCLEOTIDE SEQUENCE [LARGE SCALE GENOMIC DNA]</scope>
    <source>
        <strain evidence="2 3">FJI-L2-BK-P2</strain>
    </source>
</reference>
<evidence type="ECO:0000256" key="1">
    <source>
        <dbReference type="SAM" id="MobiDB-lite"/>
    </source>
</evidence>
<comment type="caution">
    <text evidence="2">The sequence shown here is derived from an EMBL/GenBank/DDBJ whole genome shotgun (WGS) entry which is preliminary data.</text>
</comment>
<name>A0AAN8I4M9_9EURO</name>
<evidence type="ECO:0000313" key="2">
    <source>
        <dbReference type="EMBL" id="KAK5954287.1"/>
    </source>
</evidence>
<accession>A0AAN8I4M9</accession>
<dbReference type="Proteomes" id="UP001316803">
    <property type="component" value="Unassembled WGS sequence"/>
</dbReference>
<dbReference type="CDD" id="cd14279">
    <property type="entry name" value="CUE"/>
    <property type="match status" value="1"/>
</dbReference>
<evidence type="ECO:0000313" key="3">
    <source>
        <dbReference type="Proteomes" id="UP001316803"/>
    </source>
</evidence>
<feature type="compositionally biased region" description="Polar residues" evidence="1">
    <location>
        <begin position="1"/>
        <end position="12"/>
    </location>
</feature>
<dbReference type="EMBL" id="JAKLMC020000009">
    <property type="protein sequence ID" value="KAK5954287.1"/>
    <property type="molecule type" value="Genomic_DNA"/>
</dbReference>
<proteinExistence type="predicted"/>
<organism evidence="2 3">
    <name type="scientific">Knufia fluminis</name>
    <dbReference type="NCBI Taxonomy" id="191047"/>
    <lineage>
        <taxon>Eukaryota</taxon>
        <taxon>Fungi</taxon>
        <taxon>Dikarya</taxon>
        <taxon>Ascomycota</taxon>
        <taxon>Pezizomycotina</taxon>
        <taxon>Eurotiomycetes</taxon>
        <taxon>Chaetothyriomycetidae</taxon>
        <taxon>Chaetothyriales</taxon>
        <taxon>Trichomeriaceae</taxon>
        <taxon>Knufia</taxon>
    </lineage>
</organism>